<comment type="function">
    <text evidence="4">Catalyzes the dehydration of chorismate into 3-[(1-carboxyvinyl)oxy]benzoate, a step in the biosynthesis of menaquinone (MK, vitamin K2).</text>
</comment>
<dbReference type="EC" id="4.2.1.151" evidence="4"/>
<comment type="catalytic activity">
    <reaction evidence="4">
        <text>chorismate = 3-[(1-carboxyvinyl)-oxy]benzoate + H2O</text>
        <dbReference type="Rhea" id="RHEA:40051"/>
        <dbReference type="ChEBI" id="CHEBI:15377"/>
        <dbReference type="ChEBI" id="CHEBI:29748"/>
        <dbReference type="ChEBI" id="CHEBI:76981"/>
        <dbReference type="EC" id="4.2.1.151"/>
    </reaction>
</comment>
<evidence type="ECO:0000256" key="2">
    <source>
        <dbReference type="ARBA" id="ARBA00022428"/>
    </source>
</evidence>
<evidence type="ECO:0000256" key="3">
    <source>
        <dbReference type="ARBA" id="ARBA00023239"/>
    </source>
</evidence>
<dbReference type="GO" id="GO:0016836">
    <property type="term" value="F:hydro-lyase activity"/>
    <property type="evidence" value="ECO:0007669"/>
    <property type="project" value="UniProtKB-UniRule"/>
</dbReference>
<evidence type="ECO:0000313" key="5">
    <source>
        <dbReference type="EMBL" id="KOO39351.1"/>
    </source>
</evidence>
<dbReference type="PANTHER" id="PTHR37690:SF1">
    <property type="entry name" value="CHORISMATE DEHYDRATASE"/>
    <property type="match status" value="1"/>
</dbReference>
<dbReference type="HAMAP" id="MF_00995">
    <property type="entry name" value="MqnA"/>
    <property type="match status" value="1"/>
</dbReference>
<dbReference type="PANTHER" id="PTHR37690">
    <property type="entry name" value="CHORISMATE DEHYDRATASE"/>
    <property type="match status" value="1"/>
</dbReference>
<comment type="similarity">
    <text evidence="4">Belongs to the MqnA/MqnD family. MqnA subfamily.</text>
</comment>
<dbReference type="UniPathway" id="UPA00079"/>
<dbReference type="RefSeq" id="WP_053431359.1">
    <property type="nucleotide sequence ID" value="NZ_CP040441.1"/>
</dbReference>
<gene>
    <name evidence="4" type="primary">mqnA</name>
    <name evidence="5" type="ORF">AMD02_11230</name>
</gene>
<dbReference type="GO" id="GO:0009234">
    <property type="term" value="P:menaquinone biosynthetic process"/>
    <property type="evidence" value="ECO:0007669"/>
    <property type="project" value="UniProtKB-UniRule"/>
</dbReference>
<sequence>MTITVGEIKYTNAFPFFYYVDRNKLLEKDCHFLIQTPATLNREMKAGRIQVGPISSFAYAENVDEFVLMPNLSVSANGPVGSIFLYTKRPLEELEGSRIALTTTSATSVHLLKILLKQYVEVNVTYDEMDPSFDEMMQDHDGCLLIGDEAIVTSWREEVETYRYDLGELWKEYTGTSMTFAVFAVRKDAIARQRAILEELYTAFVLSKEKNRKEQYASMIRHIQKGMGGTTAFWNHYFSNLVYDFHTQQQKGLLLFYEKAYEEGFLPKPIESIKIWGDVRTHHSSLM</sequence>
<evidence type="ECO:0000256" key="1">
    <source>
        <dbReference type="ARBA" id="ARBA00004863"/>
    </source>
</evidence>
<dbReference type="PATRIC" id="fig|136160.3.peg.2654"/>
<comment type="pathway">
    <text evidence="1 4">Quinol/quinone metabolism; menaquinone biosynthesis.</text>
</comment>
<proteinExistence type="inferred from homology"/>
<keyword evidence="3 4" id="KW-0456">Lyase</keyword>
<evidence type="ECO:0000256" key="4">
    <source>
        <dbReference type="HAMAP-Rule" id="MF_00995"/>
    </source>
</evidence>
<comment type="caution">
    <text evidence="5">The sequence shown here is derived from an EMBL/GenBank/DDBJ whole genome shotgun (WGS) entry which is preliminary data.</text>
</comment>
<accession>A0A0M0KKD7</accession>
<keyword evidence="2 4" id="KW-0474">Menaquinone biosynthesis</keyword>
<dbReference type="EMBL" id="LILD01000001">
    <property type="protein sequence ID" value="KOO39351.1"/>
    <property type="molecule type" value="Genomic_DNA"/>
</dbReference>
<dbReference type="AlphaFoldDB" id="A0A0M0KKD7"/>
<dbReference type="Gene3D" id="3.40.190.10">
    <property type="entry name" value="Periplasmic binding protein-like II"/>
    <property type="match status" value="2"/>
</dbReference>
<dbReference type="SUPFAM" id="SSF53850">
    <property type="entry name" value="Periplasmic binding protein-like II"/>
    <property type="match status" value="1"/>
</dbReference>
<dbReference type="Pfam" id="PF02621">
    <property type="entry name" value="VitK2_biosynth"/>
    <property type="match status" value="1"/>
</dbReference>
<dbReference type="GeneID" id="87597270"/>
<protein>
    <recommendedName>
        <fullName evidence="4">Chorismate dehydratase</fullName>
        <ecNumber evidence="4">4.2.1.151</ecNumber>
    </recommendedName>
    <alternativeName>
        <fullName evidence="4">Menaquinone biosynthetic enzyme MqnA</fullName>
    </alternativeName>
</protein>
<dbReference type="InterPro" id="IPR003773">
    <property type="entry name" value="Menaquinone_biosynth"/>
</dbReference>
<dbReference type="InterPro" id="IPR030868">
    <property type="entry name" value="MqnA"/>
</dbReference>
<organism evidence="5">
    <name type="scientific">Halalkalibacterium halodurans</name>
    <name type="common">Bacillus halodurans</name>
    <dbReference type="NCBI Taxonomy" id="86665"/>
    <lineage>
        <taxon>Bacteria</taxon>
        <taxon>Bacillati</taxon>
        <taxon>Bacillota</taxon>
        <taxon>Bacilli</taxon>
        <taxon>Bacillales</taxon>
        <taxon>Bacillaceae</taxon>
        <taxon>Halalkalibacterium (ex Joshi et al. 2022)</taxon>
    </lineage>
</organism>
<name>A0A0M0KKD7_ALKHA</name>
<reference evidence="5" key="1">
    <citation type="submission" date="2015-08" db="EMBL/GenBank/DDBJ databases">
        <title>Complete DNA Sequence of Pseudomonas syringae pv. actinidiae, the Causal Agent of Kiwifruit Canker Disease.</title>
        <authorList>
            <person name="Rikkerink E.H.A."/>
            <person name="Fineran P.C."/>
        </authorList>
    </citation>
    <scope>NUCLEOTIDE SEQUENCE</scope>
    <source>
        <strain evidence="5">DSM 13666</strain>
    </source>
</reference>
<dbReference type="CDD" id="cd13634">
    <property type="entry name" value="PBP2_Sco4506"/>
    <property type="match status" value="1"/>
</dbReference>